<keyword evidence="2" id="KW-0808">Transferase</keyword>
<sequence length="239" mass="26695">MATAESLASLELFDALEIEYEHAYKTCPSKIAVVKKAMSLMPPGSMALDIGCGTGSPVTELLHEHFQVVGLDISPKMVEHTRRRFRGTFLVADMLEYQPQGTFSAVFVLFSQLMLPYSDFHSAAYRFANALEPGGLFVLGQMPSDGYVADEAAYDETKSYVEAYDAPFMGRPFPTLMLSLEGQREFLRSMGLEIVYETVDLFQPDNPKCAPEEQQYLIARRALEQTGELSPPRPMPRTL</sequence>
<dbReference type="Gene3D" id="3.40.50.150">
    <property type="entry name" value="Vaccinia Virus protein VP39"/>
    <property type="match status" value="1"/>
</dbReference>
<gene>
    <name evidence="4" type="ORF">LECACI_7A009198</name>
</gene>
<dbReference type="Pfam" id="PF13649">
    <property type="entry name" value="Methyltransf_25"/>
    <property type="match status" value="1"/>
</dbReference>
<dbReference type="PANTHER" id="PTHR43861:SF1">
    <property type="entry name" value="TRANS-ACONITATE 2-METHYLTRANSFERASE"/>
    <property type="match status" value="1"/>
</dbReference>
<protein>
    <submittedName>
        <fullName evidence="4">Type 11 methyltransferase</fullName>
    </submittedName>
</protein>
<evidence type="ECO:0000313" key="4">
    <source>
        <dbReference type="EMBL" id="CAK4034040.1"/>
    </source>
</evidence>
<organism evidence="4 5">
    <name type="scientific">Lecanosticta acicola</name>
    <dbReference type="NCBI Taxonomy" id="111012"/>
    <lineage>
        <taxon>Eukaryota</taxon>
        <taxon>Fungi</taxon>
        <taxon>Dikarya</taxon>
        <taxon>Ascomycota</taxon>
        <taxon>Pezizomycotina</taxon>
        <taxon>Dothideomycetes</taxon>
        <taxon>Dothideomycetidae</taxon>
        <taxon>Mycosphaerellales</taxon>
        <taxon>Mycosphaerellaceae</taxon>
        <taxon>Lecanosticta</taxon>
    </lineage>
</organism>
<keyword evidence="5" id="KW-1185">Reference proteome</keyword>
<evidence type="ECO:0000259" key="3">
    <source>
        <dbReference type="Pfam" id="PF13649"/>
    </source>
</evidence>
<dbReference type="GO" id="GO:0008168">
    <property type="term" value="F:methyltransferase activity"/>
    <property type="evidence" value="ECO:0007669"/>
    <property type="project" value="UniProtKB-KW"/>
</dbReference>
<dbReference type="EMBL" id="CAVMBE010000100">
    <property type="protein sequence ID" value="CAK4034040.1"/>
    <property type="molecule type" value="Genomic_DNA"/>
</dbReference>
<dbReference type="PANTHER" id="PTHR43861">
    <property type="entry name" value="TRANS-ACONITATE 2-METHYLTRANSFERASE-RELATED"/>
    <property type="match status" value="1"/>
</dbReference>
<proteinExistence type="predicted"/>
<dbReference type="CDD" id="cd02440">
    <property type="entry name" value="AdoMet_MTases"/>
    <property type="match status" value="1"/>
</dbReference>
<feature type="domain" description="Methyltransferase" evidence="3">
    <location>
        <begin position="48"/>
        <end position="135"/>
    </location>
</feature>
<evidence type="ECO:0000313" key="5">
    <source>
        <dbReference type="Proteomes" id="UP001296104"/>
    </source>
</evidence>
<evidence type="ECO:0000256" key="2">
    <source>
        <dbReference type="ARBA" id="ARBA00022679"/>
    </source>
</evidence>
<keyword evidence="1 4" id="KW-0489">Methyltransferase</keyword>
<evidence type="ECO:0000256" key="1">
    <source>
        <dbReference type="ARBA" id="ARBA00022603"/>
    </source>
</evidence>
<dbReference type="InterPro" id="IPR041698">
    <property type="entry name" value="Methyltransf_25"/>
</dbReference>
<accession>A0AAI8Z7U4</accession>
<dbReference type="GO" id="GO:0032259">
    <property type="term" value="P:methylation"/>
    <property type="evidence" value="ECO:0007669"/>
    <property type="project" value="UniProtKB-KW"/>
</dbReference>
<dbReference type="SUPFAM" id="SSF53335">
    <property type="entry name" value="S-adenosyl-L-methionine-dependent methyltransferases"/>
    <property type="match status" value="1"/>
</dbReference>
<dbReference type="AlphaFoldDB" id="A0AAI8Z7U4"/>
<dbReference type="InterPro" id="IPR029063">
    <property type="entry name" value="SAM-dependent_MTases_sf"/>
</dbReference>
<reference evidence="4" key="1">
    <citation type="submission" date="2023-11" db="EMBL/GenBank/DDBJ databases">
        <authorList>
            <person name="Alioto T."/>
            <person name="Alioto T."/>
            <person name="Gomez Garrido J."/>
        </authorList>
    </citation>
    <scope>NUCLEOTIDE SEQUENCE</scope>
</reference>
<name>A0AAI8Z7U4_9PEZI</name>
<comment type="caution">
    <text evidence="4">The sequence shown here is derived from an EMBL/GenBank/DDBJ whole genome shotgun (WGS) entry which is preliminary data.</text>
</comment>
<dbReference type="Proteomes" id="UP001296104">
    <property type="component" value="Unassembled WGS sequence"/>
</dbReference>